<evidence type="ECO:0000259" key="1">
    <source>
        <dbReference type="Pfam" id="PF00534"/>
    </source>
</evidence>
<dbReference type="InterPro" id="IPR001296">
    <property type="entry name" value="Glyco_trans_1"/>
</dbReference>
<dbReference type="RefSeq" id="WP_186632920.1">
    <property type="nucleotide sequence ID" value="NZ_JACOAF010000008.1"/>
</dbReference>
<sequence length="374" mass="41877">MKIVHIIEPFASGVAVFVKSLTETMPEDLHIVIHGERKQVMSAKEVKRIFPKQNVRFIRWKSVQRSINPFKDFRAFTELHNILKRLSQKGFVDAVHLHSSKSGFLGRLACRFAGIKNVVYTPNGAPFLSGSNPFTNFLFKQIERFGNKVGGKVVCCSASELAEYQKIGIDASFINNGVSLKETAPLSSPRGKKDKFQVITTGRIEEQKNPALFNAIASFFEDYDQIEFIWAGDGKDRAVLTSKNITVTGWQDASSIKELVSQSDVFISTSLFEGLSFSVLEALALKKPVLLSECVGNADIIMTGLNGDVFNTETEAIVKILNYFNNQEMLEVMGEYSFEVCSDKFNVDSNFKHYRKAYQMDEGQKEHIPLIGVA</sequence>
<evidence type="ECO:0000313" key="4">
    <source>
        <dbReference type="Proteomes" id="UP000659698"/>
    </source>
</evidence>
<reference evidence="3 4" key="1">
    <citation type="journal article" date="2019" name="Int. J. Syst. Evol. Microbiol.">
        <title>Rufibacter sediminis sp. nov., isolated from freshwater lake sediment.</title>
        <authorList>
            <person name="Qu J.H."/>
            <person name="Zhang L.J."/>
            <person name="Fu Y.H."/>
            <person name="Li H.F."/>
        </authorList>
    </citation>
    <scope>NUCLEOTIDE SEQUENCE [LARGE SCALE GENOMIC DNA]</scope>
    <source>
        <strain evidence="3 4">H-1</strain>
    </source>
</reference>
<gene>
    <name evidence="3" type="ORF">H7U12_03420</name>
</gene>
<dbReference type="Proteomes" id="UP000659698">
    <property type="component" value="Unassembled WGS sequence"/>
</dbReference>
<keyword evidence="4" id="KW-1185">Reference proteome</keyword>
<feature type="domain" description="Glycosyl transferase family 1" evidence="1">
    <location>
        <begin position="192"/>
        <end position="337"/>
    </location>
</feature>
<name>A0ABR6VNG4_9BACT</name>
<comment type="caution">
    <text evidence="3">The sequence shown here is derived from an EMBL/GenBank/DDBJ whole genome shotgun (WGS) entry which is preliminary data.</text>
</comment>
<protein>
    <submittedName>
        <fullName evidence="3">Glycosyltransferase</fullName>
    </submittedName>
</protein>
<accession>A0ABR6VNG4</accession>
<dbReference type="PANTHER" id="PTHR45947">
    <property type="entry name" value="SULFOQUINOVOSYL TRANSFERASE SQD2"/>
    <property type="match status" value="1"/>
</dbReference>
<dbReference type="Pfam" id="PF00534">
    <property type="entry name" value="Glycos_transf_1"/>
    <property type="match status" value="1"/>
</dbReference>
<proteinExistence type="predicted"/>
<dbReference type="SUPFAM" id="SSF53756">
    <property type="entry name" value="UDP-Glycosyltransferase/glycogen phosphorylase"/>
    <property type="match status" value="1"/>
</dbReference>
<dbReference type="EMBL" id="JACOAF010000008">
    <property type="protein sequence ID" value="MBC3538715.1"/>
    <property type="molecule type" value="Genomic_DNA"/>
</dbReference>
<evidence type="ECO:0000259" key="2">
    <source>
        <dbReference type="Pfam" id="PF13439"/>
    </source>
</evidence>
<dbReference type="Gene3D" id="3.40.50.2000">
    <property type="entry name" value="Glycogen Phosphorylase B"/>
    <property type="match status" value="2"/>
</dbReference>
<feature type="domain" description="Glycosyltransferase subfamily 4-like N-terminal" evidence="2">
    <location>
        <begin position="12"/>
        <end position="181"/>
    </location>
</feature>
<organism evidence="3 4">
    <name type="scientific">Rufibacter sediminis</name>
    <dbReference type="NCBI Taxonomy" id="2762756"/>
    <lineage>
        <taxon>Bacteria</taxon>
        <taxon>Pseudomonadati</taxon>
        <taxon>Bacteroidota</taxon>
        <taxon>Cytophagia</taxon>
        <taxon>Cytophagales</taxon>
        <taxon>Hymenobacteraceae</taxon>
        <taxon>Rufibacter</taxon>
    </lineage>
</organism>
<dbReference type="Pfam" id="PF13439">
    <property type="entry name" value="Glyco_transf_4"/>
    <property type="match status" value="1"/>
</dbReference>
<dbReference type="InterPro" id="IPR050194">
    <property type="entry name" value="Glycosyltransferase_grp1"/>
</dbReference>
<dbReference type="PANTHER" id="PTHR45947:SF3">
    <property type="entry name" value="SULFOQUINOVOSYL TRANSFERASE SQD2"/>
    <property type="match status" value="1"/>
</dbReference>
<dbReference type="InterPro" id="IPR028098">
    <property type="entry name" value="Glyco_trans_4-like_N"/>
</dbReference>
<evidence type="ECO:0000313" key="3">
    <source>
        <dbReference type="EMBL" id="MBC3538715.1"/>
    </source>
</evidence>